<evidence type="ECO:0000313" key="1">
    <source>
        <dbReference type="EMBL" id="KAK7505392.1"/>
    </source>
</evidence>
<keyword evidence="2" id="KW-1185">Reference proteome</keyword>
<organism evidence="1 2">
    <name type="scientific">Batillaria attramentaria</name>
    <dbReference type="NCBI Taxonomy" id="370345"/>
    <lineage>
        <taxon>Eukaryota</taxon>
        <taxon>Metazoa</taxon>
        <taxon>Spiralia</taxon>
        <taxon>Lophotrochozoa</taxon>
        <taxon>Mollusca</taxon>
        <taxon>Gastropoda</taxon>
        <taxon>Caenogastropoda</taxon>
        <taxon>Sorbeoconcha</taxon>
        <taxon>Cerithioidea</taxon>
        <taxon>Batillariidae</taxon>
        <taxon>Batillaria</taxon>
    </lineage>
</organism>
<dbReference type="EMBL" id="JACVVK020000011">
    <property type="protein sequence ID" value="KAK7505392.1"/>
    <property type="molecule type" value="Genomic_DNA"/>
</dbReference>
<dbReference type="Proteomes" id="UP001519460">
    <property type="component" value="Unassembled WGS sequence"/>
</dbReference>
<name>A0ABD0M2F5_9CAEN</name>
<proteinExistence type="predicted"/>
<reference evidence="1 2" key="1">
    <citation type="journal article" date="2023" name="Sci. Data">
        <title>Genome assembly of the Korean intertidal mud-creeper Batillaria attramentaria.</title>
        <authorList>
            <person name="Patra A.K."/>
            <person name="Ho P.T."/>
            <person name="Jun S."/>
            <person name="Lee S.J."/>
            <person name="Kim Y."/>
            <person name="Won Y.J."/>
        </authorList>
    </citation>
    <scope>NUCLEOTIDE SEQUENCE [LARGE SCALE GENOMIC DNA]</scope>
    <source>
        <strain evidence="1">Wonlab-2016</strain>
    </source>
</reference>
<protein>
    <submittedName>
        <fullName evidence="1">Uncharacterized protein</fullName>
    </submittedName>
</protein>
<gene>
    <name evidence="1" type="ORF">BaRGS_00003554</name>
</gene>
<comment type="caution">
    <text evidence="1">The sequence shown here is derived from an EMBL/GenBank/DDBJ whole genome shotgun (WGS) entry which is preliminary data.</text>
</comment>
<sequence>MTRLVPTVRCQQPPSVYRFDERVDVCMVRPASAPGLIFAPTSSLCHLRVLTAVDHMSRGLVVNLLLLHSSVKGPTGSD</sequence>
<dbReference type="AlphaFoldDB" id="A0ABD0M2F5"/>
<accession>A0ABD0M2F5</accession>
<evidence type="ECO:0000313" key="2">
    <source>
        <dbReference type="Proteomes" id="UP001519460"/>
    </source>
</evidence>